<dbReference type="EMBL" id="FMKA01000033">
    <property type="protein sequence ID" value="SCP99146.1"/>
    <property type="molecule type" value="Genomic_DNA"/>
</dbReference>
<sequence>MAGKKDKSVVAVISGLTNNQAAQISKDIMKSKQKNAPYGRGTVASGFTSSVCSLLQKGNKSIGG</sequence>
<reference evidence="1 2" key="1">
    <citation type="submission" date="2016-09" db="EMBL/GenBank/DDBJ databases">
        <authorList>
            <person name="Capua I."/>
            <person name="De Benedictis P."/>
            <person name="Joannis T."/>
            <person name="Lombin L.H."/>
            <person name="Cattoli G."/>
        </authorList>
    </citation>
    <scope>NUCLEOTIDE SEQUENCE [LARGE SCALE GENOMIC DNA]</scope>
    <source>
        <strain evidence="1 2">GluBS11</strain>
    </source>
</reference>
<name>A0A1D3TXQ1_9FIRM</name>
<gene>
    <name evidence="1" type="ORF">SAMN05421730_103315</name>
</gene>
<evidence type="ECO:0000313" key="1">
    <source>
        <dbReference type="EMBL" id="SCP99146.1"/>
    </source>
</evidence>
<dbReference type="RefSeq" id="WP_091236432.1">
    <property type="nucleotide sequence ID" value="NZ_FMKA01000033.1"/>
</dbReference>
<dbReference type="STRING" id="1619234.SAMN05421730_103315"/>
<dbReference type="Proteomes" id="UP000199315">
    <property type="component" value="Unassembled WGS sequence"/>
</dbReference>
<accession>A0A1D3TXQ1</accession>
<keyword evidence="2" id="KW-1185">Reference proteome</keyword>
<organism evidence="1 2">
    <name type="scientific">Anaerobium acetethylicum</name>
    <dbReference type="NCBI Taxonomy" id="1619234"/>
    <lineage>
        <taxon>Bacteria</taxon>
        <taxon>Bacillati</taxon>
        <taxon>Bacillota</taxon>
        <taxon>Clostridia</taxon>
        <taxon>Lachnospirales</taxon>
        <taxon>Lachnospiraceae</taxon>
        <taxon>Anaerobium</taxon>
    </lineage>
</organism>
<dbReference type="AlphaFoldDB" id="A0A1D3TXQ1"/>
<protein>
    <submittedName>
        <fullName evidence="1">Uncharacterized protein</fullName>
    </submittedName>
</protein>
<evidence type="ECO:0000313" key="2">
    <source>
        <dbReference type="Proteomes" id="UP000199315"/>
    </source>
</evidence>
<proteinExistence type="predicted"/>
<dbReference type="OrthoDB" id="2055063at2"/>